<dbReference type="Proteomes" id="UP000632766">
    <property type="component" value="Unassembled WGS sequence"/>
</dbReference>
<dbReference type="RefSeq" id="WP_198126304.1">
    <property type="nucleotide sequence ID" value="NZ_JAECZC010000043.1"/>
</dbReference>
<evidence type="ECO:0008006" key="3">
    <source>
        <dbReference type="Google" id="ProtNLM"/>
    </source>
</evidence>
<reference evidence="1 2" key="1">
    <citation type="journal article" date="2021" name="Int. J. Syst. Evol. Microbiol.">
        <title>Amazonocrinis nigriterrae gen. nov., sp. nov., Atlanticothrix silvestris gen. nov., sp. nov. and Dendronalium phyllosphericum gen. nov., sp. nov., nostocacean cyanobacteria from Brazilian environments.</title>
        <authorList>
            <person name="Alvarenga D.O."/>
            <person name="Andreote A.P.D."/>
            <person name="Branco L.H.Z."/>
            <person name="Delbaje E."/>
            <person name="Cruz R.B."/>
            <person name="Varani A.M."/>
            <person name="Fiore M.F."/>
        </authorList>
    </citation>
    <scope>NUCLEOTIDE SEQUENCE [LARGE SCALE GENOMIC DNA]</scope>
    <source>
        <strain evidence="1 2">CENA67</strain>
    </source>
</reference>
<organism evidence="1 2">
    <name type="scientific">Amazonocrinis nigriterrae CENA67</name>
    <dbReference type="NCBI Taxonomy" id="2794033"/>
    <lineage>
        <taxon>Bacteria</taxon>
        <taxon>Bacillati</taxon>
        <taxon>Cyanobacteriota</taxon>
        <taxon>Cyanophyceae</taxon>
        <taxon>Nostocales</taxon>
        <taxon>Nostocaceae</taxon>
        <taxon>Amazonocrinis</taxon>
        <taxon>Amazonocrinis nigriterrae</taxon>
    </lineage>
</organism>
<protein>
    <recommendedName>
        <fullName evidence="3">SWIM-type domain-containing protein</fullName>
    </recommendedName>
</protein>
<name>A0A8J7HWB3_9NOST</name>
<dbReference type="AlphaFoldDB" id="A0A8J7HWB3"/>
<dbReference type="EMBL" id="JAECZC010000043">
    <property type="protein sequence ID" value="MBH8564467.1"/>
    <property type="molecule type" value="Genomic_DNA"/>
</dbReference>
<evidence type="ECO:0000313" key="1">
    <source>
        <dbReference type="EMBL" id="MBH8564467.1"/>
    </source>
</evidence>
<keyword evidence="2" id="KW-1185">Reference proteome</keyword>
<proteinExistence type="predicted"/>
<sequence>MKVSRQLQSQVFSNQLIAELLIRLGRTKWMEKYNVHDLHCEAWAVGIWVKQAGIISYKDLANFWRETAAAIGEFLPAEKLDFGWLVKSMKSDKRYFVHFSRFTGWFCNCMKFKCWHNRISEEMPQFYKALNSKIFCHHVAAAYQMR</sequence>
<comment type="caution">
    <text evidence="1">The sequence shown here is derived from an EMBL/GenBank/DDBJ whole genome shotgun (WGS) entry which is preliminary data.</text>
</comment>
<accession>A0A8J7HWB3</accession>
<evidence type="ECO:0000313" key="2">
    <source>
        <dbReference type="Proteomes" id="UP000632766"/>
    </source>
</evidence>
<gene>
    <name evidence="1" type="ORF">I8748_20155</name>
</gene>